<name>A0ABP9TVK6_9RICK</name>
<gene>
    <name evidence="1" type="ORF">KNCP2_05000</name>
</gene>
<organism evidence="1 2">
    <name type="scientific">Candidatus Rickettsia kedanie</name>
    <dbReference type="NCBI Taxonomy" id="3115352"/>
    <lineage>
        <taxon>Bacteria</taxon>
        <taxon>Pseudomonadati</taxon>
        <taxon>Pseudomonadota</taxon>
        <taxon>Alphaproteobacteria</taxon>
        <taxon>Rickettsiales</taxon>
        <taxon>Rickettsiaceae</taxon>
        <taxon>Rickettsieae</taxon>
        <taxon>Rickettsia</taxon>
        <taxon>spotted fever group</taxon>
    </lineage>
</organism>
<reference evidence="1 2" key="1">
    <citation type="journal article" date="2024" name="Microbiol. Immunol.">
        <title>Discovery of a novel spotted fever group Rickettsia, 'Candidatus Rickettsia kedanie,' in unfed larval chigger mites, Leptotrombidium scutellare.</title>
        <authorList>
            <person name="Ogawa M."/>
            <person name="Matsutani M."/>
            <person name="Katayama T."/>
            <person name="Takada N."/>
            <person name="Noda S."/>
            <person name="Takahashi M."/>
            <person name="Kageyama D."/>
            <person name="Hanaoka N."/>
            <person name="Ebihara H."/>
        </authorList>
    </citation>
    <scope>NUCLEOTIDE SEQUENCE [LARGE SCALE GENOMIC DNA]</scope>
    <source>
        <strain evidence="1 2">KNCP2-13</strain>
    </source>
</reference>
<proteinExistence type="predicted"/>
<dbReference type="EMBL" id="BAABMM010000019">
    <property type="protein sequence ID" value="GAA5252212.1"/>
    <property type="molecule type" value="Genomic_DNA"/>
</dbReference>
<protein>
    <submittedName>
        <fullName evidence="1">Uncharacterized protein</fullName>
    </submittedName>
</protein>
<sequence>MRDISKPIGLAGYKITENLPDEIKSELPTIEELELICKNILIDN</sequence>
<dbReference type="Proteomes" id="UP001628124">
    <property type="component" value="Unassembled WGS sequence"/>
</dbReference>
<accession>A0ABP9TVK6</accession>
<keyword evidence="2" id="KW-1185">Reference proteome</keyword>
<evidence type="ECO:0000313" key="1">
    <source>
        <dbReference type="EMBL" id="GAA5252212.1"/>
    </source>
</evidence>
<comment type="caution">
    <text evidence="1">The sequence shown here is derived from an EMBL/GenBank/DDBJ whole genome shotgun (WGS) entry which is preliminary data.</text>
</comment>
<evidence type="ECO:0000313" key="2">
    <source>
        <dbReference type="Proteomes" id="UP001628124"/>
    </source>
</evidence>